<dbReference type="Proteomes" id="UP000004750">
    <property type="component" value="Unassembled WGS sequence"/>
</dbReference>
<dbReference type="AlphaFoldDB" id="G9ZEH6"/>
<protein>
    <recommendedName>
        <fullName evidence="1">Carbohydrate-binding domain-containing protein</fullName>
    </recommendedName>
</protein>
<dbReference type="Gene3D" id="2.60.40.1190">
    <property type="match status" value="1"/>
</dbReference>
<sequence length="286" mass="32080">SCYEDYEHVLSTPAKRSIIRPTPRLGRIPISYQENHMNPNYRYLLAAVLLSGSVAAWAAHTPVISPNYGMSQYDVVKRSEAVALDGKINEDVWAQIPALAGSFHYPWAGKEAPATVFKAFSDGENFYFSFVVSDKQVLTSEHWSDESTVDGEDRVELFFAGEPIDRPGEAGMSRYYAIEVDSQGRVHDYAIDYYRKFDSSWNLPGLESKAELTANGYSVEGKIPLKTLQDLKLLRDGTMRTGVFRAEFSPSGGAEPVMEWISWVNPNTPQPDFHVDSAFGIFRFLP</sequence>
<gene>
    <name evidence="2" type="ORF">HMPREF9080_01161</name>
</gene>
<organism evidence="2 3">
    <name type="scientific">Cardiobacterium valvarum F0432</name>
    <dbReference type="NCBI Taxonomy" id="797473"/>
    <lineage>
        <taxon>Bacteria</taxon>
        <taxon>Pseudomonadati</taxon>
        <taxon>Pseudomonadota</taxon>
        <taxon>Gammaproteobacteria</taxon>
        <taxon>Cardiobacteriales</taxon>
        <taxon>Cardiobacteriaceae</taxon>
        <taxon>Cardiobacterium</taxon>
    </lineage>
</organism>
<feature type="domain" description="Carbohydrate-binding" evidence="1">
    <location>
        <begin position="84"/>
        <end position="281"/>
    </location>
</feature>
<dbReference type="GO" id="GO:0004553">
    <property type="term" value="F:hydrolase activity, hydrolyzing O-glycosyl compounds"/>
    <property type="evidence" value="ECO:0007669"/>
    <property type="project" value="InterPro"/>
</dbReference>
<dbReference type="Pfam" id="PF06452">
    <property type="entry name" value="CBM9_1"/>
    <property type="match status" value="1"/>
</dbReference>
<dbReference type="InterPro" id="IPR010502">
    <property type="entry name" value="Carb-bd_dom_fam9"/>
</dbReference>
<feature type="non-terminal residue" evidence="2">
    <location>
        <position position="1"/>
    </location>
</feature>
<name>G9ZEH6_9GAMM</name>
<accession>G9ZEH6</accession>
<evidence type="ECO:0000313" key="3">
    <source>
        <dbReference type="Proteomes" id="UP000004750"/>
    </source>
</evidence>
<evidence type="ECO:0000313" key="2">
    <source>
        <dbReference type="EMBL" id="EHM54609.1"/>
    </source>
</evidence>
<dbReference type="EMBL" id="AGCM01000066">
    <property type="protein sequence ID" value="EHM54609.1"/>
    <property type="molecule type" value="Genomic_DNA"/>
</dbReference>
<dbReference type="SUPFAM" id="SSF49344">
    <property type="entry name" value="CBD9-like"/>
    <property type="match status" value="1"/>
</dbReference>
<dbReference type="GO" id="GO:0030246">
    <property type="term" value="F:carbohydrate binding"/>
    <property type="evidence" value="ECO:0007669"/>
    <property type="project" value="InterPro"/>
</dbReference>
<dbReference type="PATRIC" id="fig|797473.3.peg.928"/>
<comment type="caution">
    <text evidence="2">The sequence shown here is derived from an EMBL/GenBank/DDBJ whole genome shotgun (WGS) entry which is preliminary data.</text>
</comment>
<dbReference type="GO" id="GO:0016052">
    <property type="term" value="P:carbohydrate catabolic process"/>
    <property type="evidence" value="ECO:0007669"/>
    <property type="project" value="InterPro"/>
</dbReference>
<evidence type="ECO:0000259" key="1">
    <source>
        <dbReference type="Pfam" id="PF06452"/>
    </source>
</evidence>
<dbReference type="CDD" id="cd09620">
    <property type="entry name" value="CBM9_like_3"/>
    <property type="match status" value="1"/>
</dbReference>
<reference evidence="2 3" key="1">
    <citation type="submission" date="2011-08" db="EMBL/GenBank/DDBJ databases">
        <authorList>
            <person name="Weinstock G."/>
            <person name="Sodergren E."/>
            <person name="Clifton S."/>
            <person name="Fulton L."/>
            <person name="Fulton B."/>
            <person name="Courtney L."/>
            <person name="Fronick C."/>
            <person name="Harrison M."/>
            <person name="Strong C."/>
            <person name="Farmer C."/>
            <person name="Delahaunty K."/>
            <person name="Markovic C."/>
            <person name="Hall O."/>
            <person name="Minx P."/>
            <person name="Tomlinson C."/>
            <person name="Mitreva M."/>
            <person name="Hou S."/>
            <person name="Chen J."/>
            <person name="Wollam A."/>
            <person name="Pepin K.H."/>
            <person name="Johnson M."/>
            <person name="Bhonagiri V."/>
            <person name="Zhang X."/>
            <person name="Suruliraj S."/>
            <person name="Warren W."/>
            <person name="Chinwalla A."/>
            <person name="Mardis E.R."/>
            <person name="Wilson R.K."/>
        </authorList>
    </citation>
    <scope>NUCLEOTIDE SEQUENCE [LARGE SCALE GENOMIC DNA]</scope>
    <source>
        <strain evidence="2 3">F0432</strain>
    </source>
</reference>
<proteinExistence type="predicted"/>
<dbReference type="HOGENOM" id="CLU_100578_0_0_6"/>